<dbReference type="CDD" id="cd02440">
    <property type="entry name" value="AdoMet_MTases"/>
    <property type="match status" value="1"/>
</dbReference>
<evidence type="ECO:0000256" key="2">
    <source>
        <dbReference type="ARBA" id="ARBA00022679"/>
    </source>
</evidence>
<organism evidence="4 5">
    <name type="scientific">Nostoc paludosum FACHB-159</name>
    <dbReference type="NCBI Taxonomy" id="2692908"/>
    <lineage>
        <taxon>Bacteria</taxon>
        <taxon>Bacillati</taxon>
        <taxon>Cyanobacteriota</taxon>
        <taxon>Cyanophyceae</taxon>
        <taxon>Nostocales</taxon>
        <taxon>Nostocaceae</taxon>
        <taxon>Nostoc</taxon>
    </lineage>
</organism>
<evidence type="ECO:0000313" key="5">
    <source>
        <dbReference type="Proteomes" id="UP000637383"/>
    </source>
</evidence>
<gene>
    <name evidence="4" type="ORF">H6H03_32255</name>
</gene>
<dbReference type="PROSITE" id="PS51608">
    <property type="entry name" value="SAM_MT_UBIE"/>
    <property type="match status" value="1"/>
</dbReference>
<dbReference type="Pfam" id="PF01209">
    <property type="entry name" value="Ubie_methyltran"/>
    <property type="match status" value="1"/>
</dbReference>
<protein>
    <submittedName>
        <fullName evidence="4">Class I SAM-dependent methyltransferase</fullName>
    </submittedName>
</protein>
<reference evidence="4 5" key="1">
    <citation type="journal article" date="2020" name="ISME J.">
        <title>Comparative genomics reveals insights into cyanobacterial evolution and habitat adaptation.</title>
        <authorList>
            <person name="Chen M.Y."/>
            <person name="Teng W.K."/>
            <person name="Zhao L."/>
            <person name="Hu C.X."/>
            <person name="Zhou Y.K."/>
            <person name="Han B.P."/>
            <person name="Song L.R."/>
            <person name="Shu W.S."/>
        </authorList>
    </citation>
    <scope>NUCLEOTIDE SEQUENCE [LARGE SCALE GENOMIC DNA]</scope>
    <source>
        <strain evidence="4 5">FACHB-159</strain>
    </source>
</reference>
<dbReference type="Proteomes" id="UP000637383">
    <property type="component" value="Unassembled WGS sequence"/>
</dbReference>
<keyword evidence="1 4" id="KW-0489">Methyltransferase</keyword>
<accession>A0ABR8KG24</accession>
<dbReference type="GO" id="GO:0008168">
    <property type="term" value="F:methyltransferase activity"/>
    <property type="evidence" value="ECO:0007669"/>
    <property type="project" value="UniProtKB-KW"/>
</dbReference>
<dbReference type="PANTHER" id="PTHR43591">
    <property type="entry name" value="METHYLTRANSFERASE"/>
    <property type="match status" value="1"/>
</dbReference>
<evidence type="ECO:0000256" key="3">
    <source>
        <dbReference type="ARBA" id="ARBA00022691"/>
    </source>
</evidence>
<sequence length="272" mass="29934">MDNQQVKSCFNLVSDSYDKLALRTASVSAQHLVEFARIHTGQKVLDVATGTGNAAIAAAYAVGESGEVIAVDIAENMREEAQRKVSAVGLTNVNIREGDALALPLGDNSFDVVISASAVYCWPDILTGLRELQRVTKPGGRVAFSSWGEIGDNSVVGVYKACLQNFGIALPPVMPLQRVDTPDKCRQLLQDTGLENIEIFTEELGYYVESVEECWDFIWYTGNRMHLAQLEPEKIEQFKVEFLKQVKVLKTDKGIWMDSPAIFALAQKSVNS</sequence>
<dbReference type="EMBL" id="JACJTU010000051">
    <property type="protein sequence ID" value="MBD2738500.1"/>
    <property type="molecule type" value="Genomic_DNA"/>
</dbReference>
<evidence type="ECO:0000256" key="1">
    <source>
        <dbReference type="ARBA" id="ARBA00022603"/>
    </source>
</evidence>
<keyword evidence="3" id="KW-0949">S-adenosyl-L-methionine</keyword>
<evidence type="ECO:0000313" key="4">
    <source>
        <dbReference type="EMBL" id="MBD2738500.1"/>
    </source>
</evidence>
<comment type="caution">
    <text evidence="4">The sequence shown here is derived from an EMBL/GenBank/DDBJ whole genome shotgun (WGS) entry which is preliminary data.</text>
</comment>
<dbReference type="PANTHER" id="PTHR43591:SF24">
    <property type="entry name" value="2-METHOXY-6-POLYPRENYL-1,4-BENZOQUINOL METHYLASE, MITOCHONDRIAL"/>
    <property type="match status" value="1"/>
</dbReference>
<name>A0ABR8KG24_9NOSO</name>
<keyword evidence="5" id="KW-1185">Reference proteome</keyword>
<dbReference type="RefSeq" id="WP_190959037.1">
    <property type="nucleotide sequence ID" value="NZ_JACJTU010000051.1"/>
</dbReference>
<dbReference type="InterPro" id="IPR029063">
    <property type="entry name" value="SAM-dependent_MTases_sf"/>
</dbReference>
<dbReference type="SUPFAM" id="SSF53335">
    <property type="entry name" value="S-adenosyl-L-methionine-dependent methyltransferases"/>
    <property type="match status" value="1"/>
</dbReference>
<proteinExistence type="predicted"/>
<dbReference type="Gene3D" id="3.40.50.150">
    <property type="entry name" value="Vaccinia Virus protein VP39"/>
    <property type="match status" value="1"/>
</dbReference>
<dbReference type="GO" id="GO:0032259">
    <property type="term" value="P:methylation"/>
    <property type="evidence" value="ECO:0007669"/>
    <property type="project" value="UniProtKB-KW"/>
</dbReference>
<keyword evidence="2" id="KW-0808">Transferase</keyword>
<dbReference type="InterPro" id="IPR004033">
    <property type="entry name" value="UbiE/COQ5_MeTrFase"/>
</dbReference>